<organism evidence="2 3">
    <name type="scientific">Penicillium hordei</name>
    <dbReference type="NCBI Taxonomy" id="40994"/>
    <lineage>
        <taxon>Eukaryota</taxon>
        <taxon>Fungi</taxon>
        <taxon>Dikarya</taxon>
        <taxon>Ascomycota</taxon>
        <taxon>Pezizomycotina</taxon>
        <taxon>Eurotiomycetes</taxon>
        <taxon>Eurotiomycetidae</taxon>
        <taxon>Eurotiales</taxon>
        <taxon>Aspergillaceae</taxon>
        <taxon>Penicillium</taxon>
    </lineage>
</organism>
<protein>
    <recommendedName>
        <fullName evidence="1">Cellulose-binding Sde182 nucleoside hydrolase-like domain-containing protein</fullName>
    </recommendedName>
</protein>
<accession>A0AAD6EBK9</accession>
<dbReference type="GeneID" id="81585309"/>
<reference evidence="2" key="1">
    <citation type="journal article" date="2023" name="IMA Fungus">
        <title>Comparative genomic study of the Penicillium genus elucidates a diverse pangenome and 15 lateral gene transfer events.</title>
        <authorList>
            <person name="Petersen C."/>
            <person name="Sorensen T."/>
            <person name="Nielsen M.R."/>
            <person name="Sondergaard T.E."/>
            <person name="Sorensen J.L."/>
            <person name="Fitzpatrick D.A."/>
            <person name="Frisvad J.C."/>
            <person name="Nielsen K.L."/>
        </authorList>
    </citation>
    <scope>NUCLEOTIDE SEQUENCE</scope>
    <source>
        <strain evidence="2">IBT 12815</strain>
    </source>
</reference>
<proteinExistence type="predicted"/>
<dbReference type="Pfam" id="PF07632">
    <property type="entry name" value="Sde182_NH-like"/>
    <property type="match status" value="1"/>
</dbReference>
<evidence type="ECO:0000313" key="2">
    <source>
        <dbReference type="EMBL" id="KAJ5607390.1"/>
    </source>
</evidence>
<gene>
    <name evidence="2" type="ORF">N7537_004009</name>
</gene>
<dbReference type="RefSeq" id="XP_056754815.1">
    <property type="nucleotide sequence ID" value="XM_056895067.1"/>
</dbReference>
<dbReference type="EMBL" id="JAQJAE010000002">
    <property type="protein sequence ID" value="KAJ5607390.1"/>
    <property type="molecule type" value="Genomic_DNA"/>
</dbReference>
<dbReference type="AlphaFoldDB" id="A0AAD6EBK9"/>
<evidence type="ECO:0000313" key="3">
    <source>
        <dbReference type="Proteomes" id="UP001213799"/>
    </source>
</evidence>
<feature type="domain" description="Cellulose-binding Sde182 nucleoside hydrolase-like" evidence="1">
    <location>
        <begin position="2"/>
        <end position="116"/>
    </location>
</feature>
<dbReference type="InterPro" id="IPR036452">
    <property type="entry name" value="Ribo_hydro-like"/>
</dbReference>
<reference evidence="2" key="2">
    <citation type="submission" date="2023-01" db="EMBL/GenBank/DDBJ databases">
        <authorList>
            <person name="Petersen C."/>
        </authorList>
    </citation>
    <scope>NUCLEOTIDE SEQUENCE</scope>
    <source>
        <strain evidence="2">IBT 12815</strain>
    </source>
</reference>
<keyword evidence="3" id="KW-1185">Reference proteome</keyword>
<dbReference type="Proteomes" id="UP001213799">
    <property type="component" value="Unassembled WGS sequence"/>
</dbReference>
<comment type="caution">
    <text evidence="2">The sequence shown here is derived from an EMBL/GenBank/DDBJ whole genome shotgun (WGS) entry which is preliminary data.</text>
</comment>
<evidence type="ECO:0000259" key="1">
    <source>
        <dbReference type="Pfam" id="PF07632"/>
    </source>
</evidence>
<name>A0AAD6EBK9_9EURO</name>
<dbReference type="Gene3D" id="3.90.245.10">
    <property type="entry name" value="Ribonucleoside hydrolase-like"/>
    <property type="match status" value="1"/>
</dbReference>
<dbReference type="InterPro" id="IPR011483">
    <property type="entry name" value="Sde182_NH-like"/>
</dbReference>
<sequence>MRGIVQGYKETRDNLKTHASGWPEPEHLLSLIASESTVYGVDGVGNGRDSEASEMLVNAVDASAEPLWVPPWGGANTLAQALWHVNATRQADIDLFVSKLRGYSTSDQDNDGPWIR</sequence>
<dbReference type="GO" id="GO:0016799">
    <property type="term" value="F:hydrolase activity, hydrolyzing N-glycosyl compounds"/>
    <property type="evidence" value="ECO:0007669"/>
    <property type="project" value="InterPro"/>
</dbReference>